<gene>
    <name evidence="2" type="ORF">VN97_g6230</name>
</gene>
<name>A0AAI9THF7_PENTH</name>
<organism evidence="2 3">
    <name type="scientific">Penicillium thymicola</name>
    <dbReference type="NCBI Taxonomy" id="293382"/>
    <lineage>
        <taxon>Eukaryota</taxon>
        <taxon>Fungi</taxon>
        <taxon>Dikarya</taxon>
        <taxon>Ascomycota</taxon>
        <taxon>Pezizomycotina</taxon>
        <taxon>Eurotiomycetes</taxon>
        <taxon>Eurotiomycetidae</taxon>
        <taxon>Eurotiales</taxon>
        <taxon>Aspergillaceae</taxon>
        <taxon>Penicillium</taxon>
    </lineage>
</organism>
<evidence type="ECO:0000313" key="3">
    <source>
        <dbReference type="Proteomes" id="UP001227192"/>
    </source>
</evidence>
<evidence type="ECO:0000313" key="2">
    <source>
        <dbReference type="EMBL" id="KAJ9487116.1"/>
    </source>
</evidence>
<comment type="caution">
    <text evidence="2">The sequence shown here is derived from an EMBL/GenBank/DDBJ whole genome shotgun (WGS) entry which is preliminary data.</text>
</comment>
<protein>
    <submittedName>
        <fullName evidence="2">Uncharacterized protein</fullName>
    </submittedName>
</protein>
<accession>A0AAI9THF7</accession>
<feature type="region of interest" description="Disordered" evidence="1">
    <location>
        <begin position="1"/>
        <end position="23"/>
    </location>
</feature>
<sequence length="39" mass="4670">FLKKRKKEKKKKKKDRALSSDLGTLQTDLQTEMQLSKYQ</sequence>
<feature type="non-terminal residue" evidence="2">
    <location>
        <position position="1"/>
    </location>
</feature>
<proteinExistence type="predicted"/>
<dbReference type="AlphaFoldDB" id="A0AAI9THF7"/>
<evidence type="ECO:0000256" key="1">
    <source>
        <dbReference type="SAM" id="MobiDB-lite"/>
    </source>
</evidence>
<reference evidence="2" key="2">
    <citation type="journal article" date="2016" name="Fungal Biol.">
        <title>Ochratoxin A production by Penicillium thymicola.</title>
        <authorList>
            <person name="Nguyen H.D.T."/>
            <person name="McMullin D.R."/>
            <person name="Ponomareva E."/>
            <person name="Riley R."/>
            <person name="Pomraning K.R."/>
            <person name="Baker S.E."/>
            <person name="Seifert K.A."/>
        </authorList>
    </citation>
    <scope>NUCLEOTIDE SEQUENCE</scope>
    <source>
        <strain evidence="2">DAOM 180753</strain>
    </source>
</reference>
<keyword evidence="3" id="KW-1185">Reference proteome</keyword>
<feature type="compositionally biased region" description="Basic residues" evidence="1">
    <location>
        <begin position="1"/>
        <end position="15"/>
    </location>
</feature>
<dbReference type="EMBL" id="LACB01000175">
    <property type="protein sequence ID" value="KAJ9487116.1"/>
    <property type="molecule type" value="Genomic_DNA"/>
</dbReference>
<reference evidence="2" key="1">
    <citation type="submission" date="2015-06" db="EMBL/GenBank/DDBJ databases">
        <authorList>
            <person name="Nguyen H."/>
        </authorList>
    </citation>
    <scope>NUCLEOTIDE SEQUENCE</scope>
    <source>
        <strain evidence="2">DAOM 180753</strain>
    </source>
</reference>
<dbReference type="Proteomes" id="UP001227192">
    <property type="component" value="Unassembled WGS sequence"/>
</dbReference>